<proteinExistence type="predicted"/>
<feature type="compositionally biased region" description="Polar residues" evidence="1">
    <location>
        <begin position="837"/>
        <end position="851"/>
    </location>
</feature>
<feature type="compositionally biased region" description="Basic and acidic residues" evidence="1">
    <location>
        <begin position="1198"/>
        <end position="1219"/>
    </location>
</feature>
<dbReference type="PANTHER" id="PTHR19446">
    <property type="entry name" value="REVERSE TRANSCRIPTASES"/>
    <property type="match status" value="1"/>
</dbReference>
<feature type="compositionally biased region" description="Polar residues" evidence="1">
    <location>
        <begin position="1100"/>
        <end position="1142"/>
    </location>
</feature>
<feature type="region of interest" description="Disordered" evidence="1">
    <location>
        <begin position="1240"/>
        <end position="1269"/>
    </location>
</feature>
<evidence type="ECO:0008006" key="4">
    <source>
        <dbReference type="Google" id="ProtNLM"/>
    </source>
</evidence>
<dbReference type="EMBL" id="CAJPWZ010000493">
    <property type="protein sequence ID" value="CAG2194758.1"/>
    <property type="molecule type" value="Genomic_DNA"/>
</dbReference>
<dbReference type="SUPFAM" id="SSF56219">
    <property type="entry name" value="DNase I-like"/>
    <property type="match status" value="1"/>
</dbReference>
<feature type="region of interest" description="Disordered" evidence="1">
    <location>
        <begin position="799"/>
        <end position="851"/>
    </location>
</feature>
<organism evidence="2 3">
    <name type="scientific">Mytilus edulis</name>
    <name type="common">Blue mussel</name>
    <dbReference type="NCBI Taxonomy" id="6550"/>
    <lineage>
        <taxon>Eukaryota</taxon>
        <taxon>Metazoa</taxon>
        <taxon>Spiralia</taxon>
        <taxon>Lophotrochozoa</taxon>
        <taxon>Mollusca</taxon>
        <taxon>Bivalvia</taxon>
        <taxon>Autobranchia</taxon>
        <taxon>Pteriomorphia</taxon>
        <taxon>Mytilida</taxon>
        <taxon>Mytiloidea</taxon>
        <taxon>Mytilidae</taxon>
        <taxon>Mytilinae</taxon>
        <taxon>Mytilus</taxon>
    </lineage>
</organism>
<feature type="region of interest" description="Disordered" evidence="1">
    <location>
        <begin position="610"/>
        <end position="638"/>
    </location>
</feature>
<feature type="region of interest" description="Disordered" evidence="1">
    <location>
        <begin position="1196"/>
        <end position="1219"/>
    </location>
</feature>
<gene>
    <name evidence="2" type="ORF">MEDL_9740</name>
</gene>
<evidence type="ECO:0000313" key="2">
    <source>
        <dbReference type="EMBL" id="CAG2194758.1"/>
    </source>
</evidence>
<dbReference type="Gene3D" id="3.60.10.10">
    <property type="entry name" value="Endonuclease/exonuclease/phosphatase"/>
    <property type="match status" value="1"/>
</dbReference>
<name>A0A8S3QI56_MYTED</name>
<feature type="compositionally biased region" description="Polar residues" evidence="1">
    <location>
        <begin position="899"/>
        <end position="914"/>
    </location>
</feature>
<feature type="compositionally biased region" description="Polar residues" evidence="1">
    <location>
        <begin position="810"/>
        <end position="819"/>
    </location>
</feature>
<dbReference type="OrthoDB" id="6133114at2759"/>
<comment type="caution">
    <text evidence="2">The sequence shown here is derived from an EMBL/GenBank/DDBJ whole genome shotgun (WGS) entry which is preliminary data.</text>
</comment>
<protein>
    <recommendedName>
        <fullName evidence="4">Endonuclease/exonuclease/phosphatase domain-containing protein</fullName>
    </recommendedName>
</protein>
<feature type="compositionally biased region" description="Polar residues" evidence="1">
    <location>
        <begin position="1255"/>
        <end position="1269"/>
    </location>
</feature>
<evidence type="ECO:0000313" key="3">
    <source>
        <dbReference type="Proteomes" id="UP000683360"/>
    </source>
</evidence>
<dbReference type="InterPro" id="IPR036691">
    <property type="entry name" value="Endo/exonu/phosph_ase_sf"/>
</dbReference>
<feature type="compositionally biased region" description="Basic and acidic residues" evidence="1">
    <location>
        <begin position="610"/>
        <end position="620"/>
    </location>
</feature>
<feature type="compositionally biased region" description="Basic and acidic residues" evidence="1">
    <location>
        <begin position="799"/>
        <end position="809"/>
    </location>
</feature>
<feature type="compositionally biased region" description="Polar residues" evidence="1">
    <location>
        <begin position="941"/>
        <end position="953"/>
    </location>
</feature>
<keyword evidence="3" id="KW-1185">Reference proteome</keyword>
<evidence type="ECO:0000256" key="1">
    <source>
        <dbReference type="SAM" id="MobiDB-lite"/>
    </source>
</evidence>
<accession>A0A8S3QI56</accession>
<reference evidence="2" key="1">
    <citation type="submission" date="2021-03" db="EMBL/GenBank/DDBJ databases">
        <authorList>
            <person name="Bekaert M."/>
        </authorList>
    </citation>
    <scope>NUCLEOTIDE SEQUENCE</scope>
</reference>
<dbReference type="Proteomes" id="UP000683360">
    <property type="component" value="Unassembled WGS sequence"/>
</dbReference>
<feature type="region of interest" description="Disordered" evidence="1">
    <location>
        <begin position="1098"/>
        <end position="1142"/>
    </location>
</feature>
<feature type="compositionally biased region" description="Basic and acidic residues" evidence="1">
    <location>
        <begin position="929"/>
        <end position="940"/>
    </location>
</feature>
<sequence length="1648" mass="188747">MIGIVETHLVNHSICIDNYKWYGNNRKLIHTRAKTGSGGVGLLVKEELLTTFNIDIEDESTDGIIWIKFVEKNNDSNKFYVSVVYLPPEFSARSTNAYEFFDTLMSQIYSIPNGCPFYICGDFNSRIGDMEDYILGVDNLPEREVIDFKANSYGEIFCEFLSNVNCCVLNGRNHISNDYTYVSTRGSSVVDFCITPFENINSFKKFEVIRASDLANKSLTTGSIEPKYIPDHSVLCWEFETAICENTNKQSVNIHDNRSNHIVYNVKNIPDTWMNDENSINLINSCIANIESCNGIQVELDNIYSEFINVIHNEMNDKLDKKIKIMNSVNNKKRRFKKRWWTDELTVKWNQVCLAEKQYLHCTKVNSNTHLRQMYVNKRKEFDKLVQQSKRQYWHSCQEELVNLNKSDPRQFWRKIGNIGIGNDRQSKIPNEVLRSDGSVTNNIDDVLQKWKDSFHGLLNSDPDNNNNFGVENLIVKNDIVCNDLDDYISFDEVYKVAMAAKNGKSPGVDCIQAELCKNYAVIFTLTKLFNICFKFGKVPNMWNKGIITPIPKCSTTDPRDPLSYRGLRNTASVLCLFAMALNDEEINVPSAPSPELDMLRHQDAHAKFSRDLADPDHSANTRVNYSSSRDNDTEEDFNLSYTGTKDIDKIERLYRRPKSAETISHKDKMYRKIKNLKHSNMHNDRIEQFYKRPSSAKHVRNADRSNIITADIGSQNVHDLDNLKLANETSVFDTDTSKQIDVQPWITTENLETNDGSFINSEYETINFEEGAPQQSQSDNQDSGTLFSKFNITEIRSLENDDFDHPKNTNETSFSNTDTSKEMYAQSEARTEYEETTINDSLINSKNNPKNIEETDLQKSQSVNQYESTHYSNINTEIRFQNTDDSENIKHYKETSFLNTDTPHQSNARSGSTAKHLENIDGSLTYTKNDKEKLEENDLQKSQSDNQYDSKHCSNINTEIKSLNTEDCENTKHDQSTSFLNTDTPQQMYVRSMDIVEKLYTKDGILESSDHLHGSSPQQYSFDIQNDITYRSNIQKTHSLSSKTDSFENGNHEASILTPNNSKTIYVQSVVASQNLETCNGSLVNSNSNTEIIEEHSQSYDQYDNTSSQPDRTGHQTSQNQMKPSTHSNYNSCDENMDENNLQSTKNNINLEYHNTSQSSSQQDLRYVPYDSEQDEQKFRERVYVHNVDCHVQTNKSPRELDSHEINTDEKDEKDIKSKFHTKSTGTFWQLSDKTSYSSNLDSLDKQQQDSESENQIETTNSELNEQTTNVIKPKQERKGRSRLRNIIIRKRNCVSPSPAKHEELSRRSRSCPAFYKTFNADNYDCSSCVCCINSVHPIEESKHSPHFDSLNELNKQNSSLLNHPDCLTSVCCKASVHPVQENKRSLSKFDNLDKLDSQSDFCDDSNCKSLICCKNSVNQIGDIRNTEGMPQSDTHNHLESNASCWDNSICTSSVCCKNSVVPIVLEAEVNEVDNKSDECQSLGDKTKSTSTLPISETEKANGNNLPNVPDTTTFDQTDHNQSLTSSRNFAITNMQDTDNPHMNSSKETCTEKSIYTITDSSEKENKLDKNEIDSCEYKSTELNQILKHLIILMIIQWNRRKYKKTFPAKICTKIKLLPQINLKHMILTPSVPQTQRIPKMTMELYS</sequence>
<feature type="region of interest" description="Disordered" evidence="1">
    <location>
        <begin position="899"/>
        <end position="953"/>
    </location>
</feature>